<sequence length="79" mass="9340">MHFHLNKKHYRMEMYEVPISWKSLTSDDVFIYDEGAKMSQWNGSKCDEEERITEGWVVPVSVILDDSFIVSILRRTLSN</sequence>
<dbReference type="Proteomes" id="UP000281553">
    <property type="component" value="Unassembled WGS sequence"/>
</dbReference>
<dbReference type="EMBL" id="UYRU01090582">
    <property type="protein sequence ID" value="VDN37281.1"/>
    <property type="molecule type" value="Genomic_DNA"/>
</dbReference>
<feature type="domain" description="Gelsolin-like" evidence="1">
    <location>
        <begin position="16"/>
        <end position="51"/>
    </location>
</feature>
<reference evidence="2 3" key="1">
    <citation type="submission" date="2018-11" db="EMBL/GenBank/DDBJ databases">
        <authorList>
            <consortium name="Pathogen Informatics"/>
        </authorList>
    </citation>
    <scope>NUCLEOTIDE SEQUENCE [LARGE SCALE GENOMIC DNA]</scope>
</reference>
<dbReference type="InterPro" id="IPR007123">
    <property type="entry name" value="Gelsolin-like_dom"/>
</dbReference>
<dbReference type="AlphaFoldDB" id="A0A3P7P3W4"/>
<keyword evidence="3" id="KW-1185">Reference proteome</keyword>
<evidence type="ECO:0000313" key="3">
    <source>
        <dbReference type="Proteomes" id="UP000281553"/>
    </source>
</evidence>
<proteinExistence type="predicted"/>
<dbReference type="Gene3D" id="3.40.20.10">
    <property type="entry name" value="Severin"/>
    <property type="match status" value="1"/>
</dbReference>
<accession>A0A3P7P3W4</accession>
<evidence type="ECO:0000313" key="2">
    <source>
        <dbReference type="EMBL" id="VDN37281.1"/>
    </source>
</evidence>
<gene>
    <name evidence="2" type="ORF">DILT_LOCUS17277</name>
</gene>
<name>A0A3P7P3W4_DIBLA</name>
<dbReference type="InterPro" id="IPR029006">
    <property type="entry name" value="ADF-H/Gelsolin-like_dom_sf"/>
</dbReference>
<dbReference type="Pfam" id="PF00626">
    <property type="entry name" value="Gelsolin"/>
    <property type="match status" value="1"/>
</dbReference>
<dbReference type="OrthoDB" id="6375767at2759"/>
<protein>
    <recommendedName>
        <fullName evidence="1">Gelsolin-like domain-containing protein</fullName>
    </recommendedName>
</protein>
<evidence type="ECO:0000259" key="1">
    <source>
        <dbReference type="Pfam" id="PF00626"/>
    </source>
</evidence>
<dbReference type="SUPFAM" id="SSF55753">
    <property type="entry name" value="Actin depolymerizing proteins"/>
    <property type="match status" value="1"/>
</dbReference>
<organism evidence="2 3">
    <name type="scientific">Dibothriocephalus latus</name>
    <name type="common">Fish tapeworm</name>
    <name type="synonym">Diphyllobothrium latum</name>
    <dbReference type="NCBI Taxonomy" id="60516"/>
    <lineage>
        <taxon>Eukaryota</taxon>
        <taxon>Metazoa</taxon>
        <taxon>Spiralia</taxon>
        <taxon>Lophotrochozoa</taxon>
        <taxon>Platyhelminthes</taxon>
        <taxon>Cestoda</taxon>
        <taxon>Eucestoda</taxon>
        <taxon>Diphyllobothriidea</taxon>
        <taxon>Diphyllobothriidae</taxon>
        <taxon>Dibothriocephalus</taxon>
    </lineage>
</organism>